<name>A0A9X7R6Y4_PSEDE</name>
<dbReference type="Proteomes" id="UP000326659">
    <property type="component" value="Chromosome"/>
</dbReference>
<sequence>MPTLKDTLKRGFQISDHRLQQEDLALVSLRVAMKSFFSTYGKLRGRIRHIISATNSQDIIDAHSLAYAESYAECVVHFQHFAELACKSFLRNDHPLLSDVASAKAGVLHSLLHGKKLTPEEERQVRSIEFSEAISRLNDLVKSKKLLDHANLNFFSSHVEMLNDLNGLRNRIWHRGLFILEYSALDIFIGQHVLPFVRDVISHPHYSGRENFWKYSPLDCGLDPLNSIINHFTSEKYNLKKVAYLKELGRAAYDEKLPKIPLSSKTFNFTLQLLRAEKNRAERVAENEAIRDYNEVCKCPVCGAKSLIIHEDTDHDYNDEGEPIDFYRFTHAVKCEYCTLSLDDEIGNASEHALTGLSDYFSSDYSS</sequence>
<keyword evidence="2" id="KW-1185">Reference proteome</keyword>
<dbReference type="OrthoDB" id="2662485at2"/>
<gene>
    <name evidence="1" type="ORF">F1C79_27325</name>
</gene>
<evidence type="ECO:0000313" key="1">
    <source>
        <dbReference type="EMBL" id="QEY75036.1"/>
    </source>
</evidence>
<dbReference type="EMBL" id="CP043626">
    <property type="protein sequence ID" value="QEY75036.1"/>
    <property type="molecule type" value="Genomic_DNA"/>
</dbReference>
<dbReference type="AlphaFoldDB" id="A0A9X7R6Y4"/>
<reference evidence="1 2" key="1">
    <citation type="submission" date="2019-09" db="EMBL/GenBank/DDBJ databases">
        <title>Prosopis cineraria nodule microbiome.</title>
        <authorList>
            <person name="Chaluvadi S.R."/>
            <person name="Ali R."/>
            <person name="Wang X."/>
        </authorList>
    </citation>
    <scope>NUCLEOTIDE SEQUENCE [LARGE SCALE GENOMIC DNA]</scope>
    <source>
        <strain evidence="1 2">BG1</strain>
    </source>
</reference>
<protein>
    <submittedName>
        <fullName evidence="1">Uncharacterized protein</fullName>
    </submittedName>
</protein>
<dbReference type="KEGG" id="pden:F1C79_27325"/>
<accession>A0A9X7R6Y4</accession>
<dbReference type="RefSeq" id="WP_151189118.1">
    <property type="nucleotide sequence ID" value="NZ_CP043626.1"/>
</dbReference>
<evidence type="ECO:0000313" key="2">
    <source>
        <dbReference type="Proteomes" id="UP000326659"/>
    </source>
</evidence>
<proteinExistence type="predicted"/>
<organism evidence="1 2">
    <name type="scientific">Pseudomonas denitrificans</name>
    <dbReference type="NCBI Taxonomy" id="43306"/>
    <lineage>
        <taxon>Bacteria</taxon>
        <taxon>Pseudomonadati</taxon>
        <taxon>Pseudomonadota</taxon>
        <taxon>Gammaproteobacteria</taxon>
        <taxon>Pseudomonadales</taxon>
        <taxon>Pseudomonadaceae</taxon>
        <taxon>Halopseudomonas</taxon>
    </lineage>
</organism>